<sequence>MVRCWRCIPQGTGGKRKYNDVALYEAAFGLMKNLVQEFLVSGYVCACAGASLTRCRSNTSHHHG</sequence>
<protein>
    <submittedName>
        <fullName evidence="1">Uncharacterized protein</fullName>
    </submittedName>
</protein>
<dbReference type="EMBL" id="FLMQ01000045">
    <property type="protein sequence ID" value="SBP86768.1"/>
    <property type="molecule type" value="Genomic_DNA"/>
</dbReference>
<reference evidence="1 2" key="1">
    <citation type="submission" date="2016-06" db="EMBL/GenBank/DDBJ databases">
        <authorList>
            <person name="Kjaerup R.B."/>
            <person name="Dalgaard T.S."/>
            <person name="Juul-Madsen H.R."/>
        </authorList>
    </citation>
    <scope>NUCLEOTIDE SEQUENCE [LARGE SCALE GENOMIC DNA]</scope>
    <source>
        <strain evidence="1 2">DSM 16361</strain>
    </source>
</reference>
<gene>
    <name evidence="1" type="ORF">THIARS_50016</name>
</gene>
<evidence type="ECO:0000313" key="1">
    <source>
        <dbReference type="EMBL" id="SBP86768.1"/>
    </source>
</evidence>
<name>A0A238D0H8_THIDL</name>
<organism evidence="1 2">
    <name type="scientific">Thiomonas delicata</name>
    <name type="common">Thiomonas cuprina</name>
    <dbReference type="NCBI Taxonomy" id="364030"/>
    <lineage>
        <taxon>Bacteria</taxon>
        <taxon>Pseudomonadati</taxon>
        <taxon>Pseudomonadota</taxon>
        <taxon>Betaproteobacteria</taxon>
        <taxon>Burkholderiales</taxon>
        <taxon>Thiomonas</taxon>
    </lineage>
</organism>
<proteinExistence type="predicted"/>
<dbReference type="AlphaFoldDB" id="A0A238D0H8"/>
<keyword evidence="2" id="KW-1185">Reference proteome</keyword>
<accession>A0A238D0H8</accession>
<dbReference type="Proteomes" id="UP000214566">
    <property type="component" value="Unassembled WGS sequence"/>
</dbReference>
<evidence type="ECO:0000313" key="2">
    <source>
        <dbReference type="Proteomes" id="UP000214566"/>
    </source>
</evidence>